<sequence length="87" mass="9951">MHTSTKMNFTSFEPQLTSTPKRIDTTLIPANLCSSPRPAHIRWSLSKYTPRPVDSSTPNTKKLRRSVVPDLHRLIYPLNVTTKESMK</sequence>
<protein>
    <submittedName>
        <fullName evidence="1">Uncharacterized protein</fullName>
    </submittedName>
</protein>
<feature type="non-terminal residue" evidence="1">
    <location>
        <position position="1"/>
    </location>
</feature>
<gene>
    <name evidence="1" type="ORF">XDN619_LOCUS10815</name>
</gene>
<reference evidence="1" key="1">
    <citation type="submission" date="2021-02" db="EMBL/GenBank/DDBJ databases">
        <authorList>
            <person name="Nowell W R."/>
        </authorList>
    </citation>
    <scope>NUCLEOTIDE SEQUENCE</scope>
</reference>
<dbReference type="AlphaFoldDB" id="A0A816QQY0"/>
<evidence type="ECO:0000313" key="1">
    <source>
        <dbReference type="EMBL" id="CAF2062450.1"/>
    </source>
</evidence>
<organism evidence="1 2">
    <name type="scientific">Rotaria magnacalcarata</name>
    <dbReference type="NCBI Taxonomy" id="392030"/>
    <lineage>
        <taxon>Eukaryota</taxon>
        <taxon>Metazoa</taxon>
        <taxon>Spiralia</taxon>
        <taxon>Gnathifera</taxon>
        <taxon>Rotifera</taxon>
        <taxon>Eurotatoria</taxon>
        <taxon>Bdelloidea</taxon>
        <taxon>Philodinida</taxon>
        <taxon>Philodinidae</taxon>
        <taxon>Rotaria</taxon>
    </lineage>
</organism>
<evidence type="ECO:0000313" key="2">
    <source>
        <dbReference type="Proteomes" id="UP000663887"/>
    </source>
</evidence>
<comment type="caution">
    <text evidence="1">The sequence shown here is derived from an EMBL/GenBank/DDBJ whole genome shotgun (WGS) entry which is preliminary data.</text>
</comment>
<name>A0A816QQY0_9BILA</name>
<accession>A0A816QQY0</accession>
<dbReference type="EMBL" id="CAJNRG010004012">
    <property type="protein sequence ID" value="CAF2062450.1"/>
    <property type="molecule type" value="Genomic_DNA"/>
</dbReference>
<proteinExistence type="predicted"/>
<dbReference type="Proteomes" id="UP000663887">
    <property type="component" value="Unassembled WGS sequence"/>
</dbReference>